<keyword evidence="2 3" id="KW-0040">ANK repeat</keyword>
<gene>
    <name evidence="4" type="ORF">Ae201684_007848</name>
</gene>
<sequence length="406" mass="44237">MFSWGNATNDKPSDLWTAAKDGNIQKINEIILDVQSTINVIENDATPLWIASKHGHANIVQLFLEIPNVDASWANADGESALHVAAKEGHVEIVRLLSAHVDINQANEDGATPLYLASEFGHANAVKLLLNVGANISLSNLNGASAVHIASERGHLSIVQTLLPHSNLPLIDNDGWTPLHSAAYAGQLTVVEWLVATNAFDLQATTHGGDTAFVLASEEGHDHVASVLSSQSNPEIRQLLPSFWLLERVSGHAYTRGTRLSTKLMQLFSHSGHEVTIEWTGEARDAIVGLVLPLFRASVALVKAVALLDEYNIRWENYLRLDGSKFPQLHLAVTAMTWQHGNLSEKLKVESELEPLVQALESGQLLSSEAEAIGAQIQTIWESHHASEETQRLVAQLRAAIKTRSL</sequence>
<dbReference type="Proteomes" id="UP000481153">
    <property type="component" value="Unassembled WGS sequence"/>
</dbReference>
<feature type="repeat" description="ANK" evidence="3">
    <location>
        <begin position="142"/>
        <end position="163"/>
    </location>
</feature>
<dbReference type="PANTHER" id="PTHR24198">
    <property type="entry name" value="ANKYRIN REPEAT AND PROTEIN KINASE DOMAIN-CONTAINING PROTEIN"/>
    <property type="match status" value="1"/>
</dbReference>
<dbReference type="EMBL" id="VJMJ01000093">
    <property type="protein sequence ID" value="KAF0735844.1"/>
    <property type="molecule type" value="Genomic_DNA"/>
</dbReference>
<dbReference type="AlphaFoldDB" id="A0A6G0X7H9"/>
<feature type="repeat" description="ANK" evidence="3">
    <location>
        <begin position="77"/>
        <end position="97"/>
    </location>
</feature>
<organism evidence="4 5">
    <name type="scientific">Aphanomyces euteiches</name>
    <dbReference type="NCBI Taxonomy" id="100861"/>
    <lineage>
        <taxon>Eukaryota</taxon>
        <taxon>Sar</taxon>
        <taxon>Stramenopiles</taxon>
        <taxon>Oomycota</taxon>
        <taxon>Saprolegniomycetes</taxon>
        <taxon>Saprolegniales</taxon>
        <taxon>Verrucalvaceae</taxon>
        <taxon>Aphanomyces</taxon>
    </lineage>
</organism>
<evidence type="ECO:0000313" key="4">
    <source>
        <dbReference type="EMBL" id="KAF0735844.1"/>
    </source>
</evidence>
<dbReference type="PRINTS" id="PR01415">
    <property type="entry name" value="ANKYRIN"/>
</dbReference>
<dbReference type="PANTHER" id="PTHR24198:SF165">
    <property type="entry name" value="ANKYRIN REPEAT-CONTAINING PROTEIN-RELATED"/>
    <property type="match status" value="1"/>
</dbReference>
<name>A0A6G0X7H9_9STRA</name>
<feature type="repeat" description="ANK" evidence="3">
    <location>
        <begin position="174"/>
        <end position="199"/>
    </location>
</feature>
<dbReference type="SMART" id="SM00248">
    <property type="entry name" value="ANK"/>
    <property type="match status" value="7"/>
</dbReference>
<proteinExistence type="predicted"/>
<evidence type="ECO:0000256" key="2">
    <source>
        <dbReference type="ARBA" id="ARBA00023043"/>
    </source>
</evidence>
<dbReference type="PROSITE" id="PS50088">
    <property type="entry name" value="ANK_REPEAT"/>
    <property type="match status" value="4"/>
</dbReference>
<dbReference type="VEuPathDB" id="FungiDB:AeMF1_007205"/>
<feature type="repeat" description="ANK" evidence="3">
    <location>
        <begin position="109"/>
        <end position="141"/>
    </location>
</feature>
<dbReference type="InterPro" id="IPR036770">
    <property type="entry name" value="Ankyrin_rpt-contain_sf"/>
</dbReference>
<reference evidence="4 5" key="1">
    <citation type="submission" date="2019-07" db="EMBL/GenBank/DDBJ databases">
        <title>Genomics analysis of Aphanomyces spp. identifies a new class of oomycete effector associated with host adaptation.</title>
        <authorList>
            <person name="Gaulin E."/>
        </authorList>
    </citation>
    <scope>NUCLEOTIDE SEQUENCE [LARGE SCALE GENOMIC DNA]</scope>
    <source>
        <strain evidence="4 5">ATCC 201684</strain>
    </source>
</reference>
<dbReference type="Pfam" id="PF12796">
    <property type="entry name" value="Ank_2"/>
    <property type="match status" value="2"/>
</dbReference>
<protein>
    <submittedName>
        <fullName evidence="4">Uncharacterized protein</fullName>
    </submittedName>
</protein>
<dbReference type="Gene3D" id="1.25.40.20">
    <property type="entry name" value="Ankyrin repeat-containing domain"/>
    <property type="match status" value="3"/>
</dbReference>
<evidence type="ECO:0000256" key="3">
    <source>
        <dbReference type="PROSITE-ProRule" id="PRU00023"/>
    </source>
</evidence>
<dbReference type="InterPro" id="IPR002110">
    <property type="entry name" value="Ankyrin_rpt"/>
</dbReference>
<keyword evidence="5" id="KW-1185">Reference proteome</keyword>
<keyword evidence="1" id="KW-0677">Repeat</keyword>
<dbReference type="PROSITE" id="PS50297">
    <property type="entry name" value="ANK_REP_REGION"/>
    <property type="match status" value="4"/>
</dbReference>
<evidence type="ECO:0000256" key="1">
    <source>
        <dbReference type="ARBA" id="ARBA00022737"/>
    </source>
</evidence>
<comment type="caution">
    <text evidence="4">The sequence shown here is derived from an EMBL/GenBank/DDBJ whole genome shotgun (WGS) entry which is preliminary data.</text>
</comment>
<accession>A0A6G0X7H9</accession>
<dbReference type="Pfam" id="PF00023">
    <property type="entry name" value="Ank"/>
    <property type="match status" value="1"/>
</dbReference>
<dbReference type="SUPFAM" id="SSF48403">
    <property type="entry name" value="Ankyrin repeat"/>
    <property type="match status" value="1"/>
</dbReference>
<evidence type="ECO:0000313" key="5">
    <source>
        <dbReference type="Proteomes" id="UP000481153"/>
    </source>
</evidence>